<sequence length="94" mass="10589">MVFFGYYAILLAGDTMKKKKNKLVIGASLAILAMFLMSIVWPATQQIAKLISIVIFAIACFAPLHKEQREGKDITAYVIFYICVIGFLAYLLFF</sequence>
<name>A8RBP9_9FIRM</name>
<organism evidence="2 3">
    <name type="scientific">Amedibacillus dolichus DSM 3991</name>
    <dbReference type="NCBI Taxonomy" id="428127"/>
    <lineage>
        <taxon>Bacteria</taxon>
        <taxon>Bacillati</taxon>
        <taxon>Bacillota</taxon>
        <taxon>Erysipelotrichia</taxon>
        <taxon>Erysipelotrichales</taxon>
        <taxon>Erysipelotrichaceae</taxon>
        <taxon>Amedibacillus</taxon>
    </lineage>
</organism>
<feature type="transmembrane region" description="Helical" evidence="1">
    <location>
        <begin position="47"/>
        <end position="64"/>
    </location>
</feature>
<evidence type="ECO:0000313" key="2">
    <source>
        <dbReference type="EMBL" id="EDP11231.1"/>
    </source>
</evidence>
<keyword evidence="1" id="KW-0812">Transmembrane</keyword>
<feature type="transmembrane region" description="Helical" evidence="1">
    <location>
        <begin position="76"/>
        <end position="93"/>
    </location>
</feature>
<keyword evidence="1" id="KW-1133">Transmembrane helix</keyword>
<feature type="transmembrane region" description="Helical" evidence="1">
    <location>
        <begin position="23"/>
        <end position="41"/>
    </location>
</feature>
<dbReference type="STRING" id="428127.EUBDOL_01151"/>
<evidence type="ECO:0000256" key="1">
    <source>
        <dbReference type="SAM" id="Phobius"/>
    </source>
</evidence>
<keyword evidence="1" id="KW-0472">Membrane</keyword>
<protein>
    <submittedName>
        <fullName evidence="2">Uncharacterized protein</fullName>
    </submittedName>
</protein>
<gene>
    <name evidence="2" type="ORF">EUBDOL_01151</name>
</gene>
<dbReference type="AlphaFoldDB" id="A8RBP9"/>
<dbReference type="EMBL" id="ABAW02000019">
    <property type="protein sequence ID" value="EDP11231.1"/>
    <property type="molecule type" value="Genomic_DNA"/>
</dbReference>
<reference evidence="2 3" key="2">
    <citation type="submission" date="2007-09" db="EMBL/GenBank/DDBJ databases">
        <authorList>
            <person name="Fulton L."/>
            <person name="Clifton S."/>
            <person name="Fulton B."/>
            <person name="Xu J."/>
            <person name="Minx P."/>
            <person name="Pepin K.H."/>
            <person name="Johnson M."/>
            <person name="Thiruvilangam P."/>
            <person name="Bhonagiri V."/>
            <person name="Nash W.E."/>
            <person name="Mardis E.R."/>
            <person name="Wilson R.K."/>
        </authorList>
    </citation>
    <scope>NUCLEOTIDE SEQUENCE [LARGE SCALE GENOMIC DNA]</scope>
    <source>
        <strain evidence="2 3">DSM 3991</strain>
    </source>
</reference>
<proteinExistence type="predicted"/>
<evidence type="ECO:0000313" key="3">
    <source>
        <dbReference type="Proteomes" id="UP000004090"/>
    </source>
</evidence>
<dbReference type="Proteomes" id="UP000004090">
    <property type="component" value="Unassembled WGS sequence"/>
</dbReference>
<dbReference type="HOGENOM" id="CLU_185148_0_0_9"/>
<reference evidence="2 3" key="1">
    <citation type="submission" date="2007-09" db="EMBL/GenBank/DDBJ databases">
        <title>Draft genome sequence of Eubacterium dolichum (DSM 3991).</title>
        <authorList>
            <person name="Sudarsanam P."/>
            <person name="Ley R."/>
            <person name="Guruge J."/>
            <person name="Turnbaugh P.J."/>
            <person name="Mahowald M."/>
            <person name="Liep D."/>
            <person name="Gordon J."/>
        </authorList>
    </citation>
    <scope>NUCLEOTIDE SEQUENCE [LARGE SCALE GENOMIC DNA]</scope>
    <source>
        <strain evidence="2 3">DSM 3991</strain>
    </source>
</reference>
<comment type="caution">
    <text evidence="2">The sequence shown here is derived from an EMBL/GenBank/DDBJ whole genome shotgun (WGS) entry which is preliminary data.</text>
</comment>
<accession>A8RBP9</accession>